<dbReference type="RefSeq" id="XP_013776833.1">
    <property type="nucleotide sequence ID" value="XM_013921379.2"/>
</dbReference>
<dbReference type="InterPro" id="IPR046938">
    <property type="entry name" value="DNA_clamp_sf"/>
</dbReference>
<dbReference type="RefSeq" id="XP_022244240.1">
    <property type="nucleotide sequence ID" value="XM_022388532.1"/>
</dbReference>
<evidence type="ECO:0000313" key="6">
    <source>
        <dbReference type="RefSeq" id="XP_022244239.1"/>
    </source>
</evidence>
<dbReference type="RefSeq" id="XP_022244241.1">
    <property type="nucleotide sequence ID" value="XM_022388533.1"/>
</dbReference>
<evidence type="ECO:0000313" key="5">
    <source>
        <dbReference type="RefSeq" id="XP_013776834.1"/>
    </source>
</evidence>
<evidence type="ECO:0000256" key="2">
    <source>
        <dbReference type="SAM" id="MobiDB-lite"/>
    </source>
</evidence>
<dbReference type="PIRSF" id="PIRSF009303">
    <property type="entry name" value="Cell_cycle_RAD9"/>
    <property type="match status" value="1"/>
</dbReference>
<dbReference type="InterPro" id="IPR026584">
    <property type="entry name" value="Rad9"/>
</dbReference>
<dbReference type="Gene3D" id="3.70.10.10">
    <property type="match status" value="1"/>
</dbReference>
<dbReference type="SUPFAM" id="SSF55979">
    <property type="entry name" value="DNA clamp"/>
    <property type="match status" value="2"/>
</dbReference>
<keyword evidence="3" id="KW-1185">Reference proteome</keyword>
<name>A0ABM1SKT3_LIMPO</name>
<dbReference type="Proteomes" id="UP000694941">
    <property type="component" value="Unplaced"/>
</dbReference>
<accession>A0ABM1SKT3</accession>
<proteinExistence type="inferred from homology"/>
<dbReference type="RefSeq" id="XP_022244243.1">
    <property type="nucleotide sequence ID" value="XM_022388535.1"/>
</dbReference>
<feature type="region of interest" description="Disordered" evidence="2">
    <location>
        <begin position="351"/>
        <end position="372"/>
    </location>
</feature>
<evidence type="ECO:0000313" key="7">
    <source>
        <dbReference type="RefSeq" id="XP_022244240.1"/>
    </source>
</evidence>
<dbReference type="Pfam" id="PF04139">
    <property type="entry name" value="Rad9"/>
    <property type="match status" value="1"/>
</dbReference>
<evidence type="ECO:0000313" key="10">
    <source>
        <dbReference type="RefSeq" id="XP_022244243.1"/>
    </source>
</evidence>
<dbReference type="RefSeq" id="XP_013776834.1">
    <property type="nucleotide sequence ID" value="XM_013921380.2"/>
</dbReference>
<dbReference type="RefSeq" id="XP_022244242.1">
    <property type="nucleotide sequence ID" value="XM_022388534.1"/>
</dbReference>
<feature type="compositionally biased region" description="Polar residues" evidence="2">
    <location>
        <begin position="276"/>
        <end position="287"/>
    </location>
</feature>
<dbReference type="GeneID" id="106461546"/>
<protein>
    <submittedName>
        <fullName evidence="4 5">Cell cycle checkpoint control protein RAD9A-like isoform X1</fullName>
    </submittedName>
</protein>
<dbReference type="PANTHER" id="PTHR15237:SF0">
    <property type="entry name" value="CELL CYCLE CHECKPOINT CONTROL PROTEIN"/>
    <property type="match status" value="1"/>
</dbReference>
<organism evidence="3 6">
    <name type="scientific">Limulus polyphemus</name>
    <name type="common">Atlantic horseshoe crab</name>
    <dbReference type="NCBI Taxonomy" id="6850"/>
    <lineage>
        <taxon>Eukaryota</taxon>
        <taxon>Metazoa</taxon>
        <taxon>Ecdysozoa</taxon>
        <taxon>Arthropoda</taxon>
        <taxon>Chelicerata</taxon>
        <taxon>Merostomata</taxon>
        <taxon>Xiphosura</taxon>
        <taxon>Limulidae</taxon>
        <taxon>Limulus</taxon>
    </lineage>
</organism>
<evidence type="ECO:0000313" key="8">
    <source>
        <dbReference type="RefSeq" id="XP_022244241.1"/>
    </source>
</evidence>
<feature type="region of interest" description="Disordered" evidence="2">
    <location>
        <begin position="266"/>
        <end position="298"/>
    </location>
</feature>
<reference evidence="4 5" key="1">
    <citation type="submission" date="2025-05" db="UniProtKB">
        <authorList>
            <consortium name="RefSeq"/>
        </authorList>
    </citation>
    <scope>IDENTIFICATION</scope>
    <source>
        <tissue evidence="4 5">Muscle</tissue>
    </source>
</reference>
<dbReference type="PANTHER" id="PTHR15237">
    <property type="entry name" value="DNA REPAIR PROTEIN RAD9"/>
    <property type="match status" value="1"/>
</dbReference>
<dbReference type="RefSeq" id="XP_022244239.1">
    <property type="nucleotide sequence ID" value="XM_022388531.1"/>
</dbReference>
<dbReference type="InterPro" id="IPR007268">
    <property type="entry name" value="Rad9/Ddc1"/>
</dbReference>
<evidence type="ECO:0000313" key="3">
    <source>
        <dbReference type="Proteomes" id="UP000694941"/>
    </source>
</evidence>
<dbReference type="CDD" id="cd00577">
    <property type="entry name" value="PCNA"/>
    <property type="match status" value="1"/>
</dbReference>
<evidence type="ECO:0000256" key="1">
    <source>
        <dbReference type="ARBA" id="ARBA00008494"/>
    </source>
</evidence>
<comment type="similarity">
    <text evidence="1">Belongs to the rad9 family.</text>
</comment>
<gene>
    <name evidence="4 5 6 7 8 9 10" type="primary">LOC106461546</name>
</gene>
<sequence length="372" mass="40911">MKGIIPGNNVKVFGRAIHALAKIGEDIYIESEEAGLFLQTVNSARSAYACLCLSPHFFAIYEEGSGIKWKVAMKSCMMAFKSLTSLEKNVDKCCLELGTNEDKLIVQLHQKHGMVKTFYIPVIESETLQAVFQKNGSASTLTAQSRLMSDGIQNFQASVEEVTLSVSPDKVTLCNFVDDEPDPTKVVHTALSLEPEEFENYQLNHCAEITFCLKEFRAVLTLSEGSNVPVSISFEDPGRPIIFSVKIEPDLEADFVLATLADHNKGQLSSSGSSSPQRNINKPTSVVVSRPRKSLNNKHAQEVVSKQALHLPLTSTSPSMEHKEMEEYVVPGTPPSKRFCSMFLGLSQPSQFTSMAPDPDEVLAEATDEEES</sequence>
<evidence type="ECO:0000313" key="9">
    <source>
        <dbReference type="RefSeq" id="XP_022244242.1"/>
    </source>
</evidence>
<evidence type="ECO:0000313" key="4">
    <source>
        <dbReference type="RefSeq" id="XP_013776833.1"/>
    </source>
</evidence>
<feature type="compositionally biased region" description="Acidic residues" evidence="2">
    <location>
        <begin position="358"/>
        <end position="372"/>
    </location>
</feature>